<feature type="compositionally biased region" description="Polar residues" evidence="12">
    <location>
        <begin position="886"/>
        <end position="895"/>
    </location>
</feature>
<proteinExistence type="predicted"/>
<dbReference type="AlphaFoldDB" id="A0A182ML74"/>
<dbReference type="VEuPathDB" id="VectorBase:ACUA020961"/>
<evidence type="ECO:0000256" key="9">
    <source>
        <dbReference type="ARBA" id="ARBA00023157"/>
    </source>
</evidence>
<feature type="region of interest" description="Disordered" evidence="12">
    <location>
        <begin position="886"/>
        <end position="910"/>
    </location>
</feature>
<evidence type="ECO:0000256" key="2">
    <source>
        <dbReference type="ARBA" id="ARBA00022525"/>
    </source>
</evidence>
<dbReference type="InterPro" id="IPR010255">
    <property type="entry name" value="Haem_peroxidase_sf"/>
</dbReference>
<dbReference type="PANTHER" id="PTHR11475">
    <property type="entry name" value="OXIDASE/PEROXIDASE"/>
    <property type="match status" value="1"/>
</dbReference>
<keyword evidence="6" id="KW-0732">Signal</keyword>
<evidence type="ECO:0000256" key="10">
    <source>
        <dbReference type="ARBA" id="ARBA00023180"/>
    </source>
</evidence>
<dbReference type="GO" id="GO:0020037">
    <property type="term" value="F:heme binding"/>
    <property type="evidence" value="ECO:0007669"/>
    <property type="project" value="InterPro"/>
</dbReference>
<dbReference type="Gene3D" id="1.10.640.10">
    <property type="entry name" value="Haem peroxidase domain superfamily, animal type"/>
    <property type="match status" value="1"/>
</dbReference>
<evidence type="ECO:0000256" key="11">
    <source>
        <dbReference type="PIRSR" id="PIRSR619791-2"/>
    </source>
</evidence>
<comment type="subcellular location">
    <subcellularLocation>
        <location evidence="1">Secreted</location>
    </subcellularLocation>
</comment>
<feature type="binding site" description="axial binding residue" evidence="11">
    <location>
        <position position="571"/>
    </location>
    <ligand>
        <name>heme b</name>
        <dbReference type="ChEBI" id="CHEBI:60344"/>
    </ligand>
    <ligandPart>
        <name>Fe</name>
        <dbReference type="ChEBI" id="CHEBI:18248"/>
    </ligandPart>
</feature>
<keyword evidence="13" id="KW-1133">Transmembrane helix</keyword>
<evidence type="ECO:0000256" key="13">
    <source>
        <dbReference type="SAM" id="Phobius"/>
    </source>
</evidence>
<dbReference type="GO" id="GO:0005576">
    <property type="term" value="C:extracellular region"/>
    <property type="evidence" value="ECO:0007669"/>
    <property type="project" value="UniProtKB-SubCell"/>
</dbReference>
<keyword evidence="15" id="KW-1185">Reference proteome</keyword>
<evidence type="ECO:0000256" key="12">
    <source>
        <dbReference type="SAM" id="MobiDB-lite"/>
    </source>
</evidence>
<keyword evidence="4 11" id="KW-0349">Heme</keyword>
<dbReference type="CDD" id="cd09823">
    <property type="entry name" value="peroxinectin_like"/>
    <property type="match status" value="1"/>
</dbReference>
<sequence length="910" mass="101230">MVTSHQNEQANTAQKVYGVCTGWNALYQMTRRLSMVMVDERTPLTSDLSGPLPLTSGPSGNVHHLKSHESVRERQVRTFQCWICSAIMGAFALAIVISISYIIFGDATKPPLDGANTTAADFPELLNLISFPLLDEPAPQWNGTDIDEEAKDAAIAEGEKALGDKELLEETLTSPPTNSPTFRHQKSVGATVAARLAAKVGFVEDRATKALVRRLDIRHRGSIGRGPAMKLPRTHIHPSCDFNVRYRTPNGTCNNKEHPYEYGVAMVPFRRQLNPDYGDGISAPRTSVDGSELPSARQISLDIHRPSYHNDPNFSVMLAVWGQFLDHDITSTALNQGVDGKPIECCDPGQPQHPECFPVPLGPGDPYYHQYNVTCMNFVRSVPAPTGHFGPRQQLNQATAFIDGSVVYGSDEERMKALRTREGGRLRMLLTPDGRELLPVSTDPLDGCNEEEMNAAGKYCFESGDARANENLHLTSMHLIWARHHNSLADGLARVNPHWDDERLFQEARRILAAQMQHITYAEFVPVIVGNETATRMGLLPESDGRDDTYNVTVDASIANVFAGAAFRFAHTLLPGLMKKTRNPTSSSSGIELHRMLFNPYSLYAHDGLDNALGGAMSTSLAKYDQYFSTELTEKLFEKADEHLLHNHPCGLDLVSLNIQRGRDHGLPAYPRWRKHCHLTSADSWSDLERIVDPESYKQMRSIYREPANIDVYSGALGEPPVKGGIVGPLLTCLIADQFLRLKQGDSFWYERRRGPQRFTEGQLEQIYNTKLSSIICRNSDNIPQSPPYLMKRTDPQTNPETDCKQLDTFDFEPFREEKDRSDHNRAAKIATDRMKVLVLEPKTTTGTTPTNKGLTEKDNKATTEEFTTTLTTTKSLLTTTLIVESSDISPANPDSTERTGTAGRVQTIQ</sequence>
<reference evidence="15" key="1">
    <citation type="submission" date="2013-09" db="EMBL/GenBank/DDBJ databases">
        <title>The Genome Sequence of Anopheles culicifacies species A.</title>
        <authorList>
            <consortium name="The Broad Institute Genomics Platform"/>
            <person name="Neafsey D.E."/>
            <person name="Besansky N."/>
            <person name="Howell P."/>
            <person name="Walton C."/>
            <person name="Young S.K."/>
            <person name="Zeng Q."/>
            <person name="Gargeya S."/>
            <person name="Fitzgerald M."/>
            <person name="Haas B."/>
            <person name="Abouelleil A."/>
            <person name="Allen A.W."/>
            <person name="Alvarado L."/>
            <person name="Arachchi H.M."/>
            <person name="Berlin A.M."/>
            <person name="Chapman S.B."/>
            <person name="Gainer-Dewar J."/>
            <person name="Goldberg J."/>
            <person name="Griggs A."/>
            <person name="Gujja S."/>
            <person name="Hansen M."/>
            <person name="Howarth C."/>
            <person name="Imamovic A."/>
            <person name="Ireland A."/>
            <person name="Larimer J."/>
            <person name="McCowan C."/>
            <person name="Murphy C."/>
            <person name="Pearson M."/>
            <person name="Poon T.W."/>
            <person name="Priest M."/>
            <person name="Roberts A."/>
            <person name="Saif S."/>
            <person name="Shea T."/>
            <person name="Sisk P."/>
            <person name="Sykes S."/>
            <person name="Wortman J."/>
            <person name="Nusbaum C."/>
            <person name="Birren B."/>
        </authorList>
    </citation>
    <scope>NUCLEOTIDE SEQUENCE [LARGE SCALE GENOMIC DNA]</scope>
    <source>
        <strain evidence="15">A-37</strain>
    </source>
</reference>
<reference evidence="14" key="2">
    <citation type="submission" date="2020-05" db="UniProtKB">
        <authorList>
            <consortium name="EnsemblMetazoa"/>
        </authorList>
    </citation>
    <scope>IDENTIFICATION</scope>
    <source>
        <strain evidence="14">A-37</strain>
    </source>
</reference>
<dbReference type="Pfam" id="PF03098">
    <property type="entry name" value="An_peroxidase"/>
    <property type="match status" value="1"/>
</dbReference>
<dbReference type="PANTHER" id="PTHR11475:SF141">
    <property type="entry name" value="CARDINAL"/>
    <property type="match status" value="1"/>
</dbReference>
<keyword evidence="13" id="KW-0812">Transmembrane</keyword>
<keyword evidence="8 11" id="KW-0408">Iron</keyword>
<dbReference type="GO" id="GO:0004601">
    <property type="term" value="F:peroxidase activity"/>
    <property type="evidence" value="ECO:0007669"/>
    <property type="project" value="UniProtKB-KW"/>
</dbReference>
<keyword evidence="3" id="KW-0575">Peroxidase</keyword>
<evidence type="ECO:0000256" key="7">
    <source>
        <dbReference type="ARBA" id="ARBA00023002"/>
    </source>
</evidence>
<keyword evidence="7" id="KW-0560">Oxidoreductase</keyword>
<dbReference type="InterPro" id="IPR037120">
    <property type="entry name" value="Haem_peroxidase_sf_animal"/>
</dbReference>
<dbReference type="GO" id="GO:0022412">
    <property type="term" value="P:cellular process involved in reproduction in multicellular organism"/>
    <property type="evidence" value="ECO:0007669"/>
    <property type="project" value="UniProtKB-ARBA"/>
</dbReference>
<dbReference type="Proteomes" id="UP000075883">
    <property type="component" value="Unassembled WGS sequence"/>
</dbReference>
<evidence type="ECO:0000256" key="8">
    <source>
        <dbReference type="ARBA" id="ARBA00023004"/>
    </source>
</evidence>
<evidence type="ECO:0000256" key="5">
    <source>
        <dbReference type="ARBA" id="ARBA00022723"/>
    </source>
</evidence>
<dbReference type="PRINTS" id="PR00457">
    <property type="entry name" value="ANPEROXIDASE"/>
</dbReference>
<dbReference type="SUPFAM" id="SSF48113">
    <property type="entry name" value="Heme-dependent peroxidases"/>
    <property type="match status" value="1"/>
</dbReference>
<name>A0A182ML74_9DIPT</name>
<evidence type="ECO:0000313" key="14">
    <source>
        <dbReference type="EnsemblMetazoa" id="ACUA020961-PA"/>
    </source>
</evidence>
<keyword evidence="5 11" id="KW-0479">Metal-binding</keyword>
<keyword evidence="9" id="KW-1015">Disulfide bond</keyword>
<dbReference type="GO" id="GO:0046872">
    <property type="term" value="F:metal ion binding"/>
    <property type="evidence" value="ECO:0007669"/>
    <property type="project" value="UniProtKB-KW"/>
</dbReference>
<organism evidence="14 15">
    <name type="scientific">Anopheles culicifacies</name>
    <dbReference type="NCBI Taxonomy" id="139723"/>
    <lineage>
        <taxon>Eukaryota</taxon>
        <taxon>Metazoa</taxon>
        <taxon>Ecdysozoa</taxon>
        <taxon>Arthropoda</taxon>
        <taxon>Hexapoda</taxon>
        <taxon>Insecta</taxon>
        <taxon>Pterygota</taxon>
        <taxon>Neoptera</taxon>
        <taxon>Endopterygota</taxon>
        <taxon>Diptera</taxon>
        <taxon>Nematocera</taxon>
        <taxon>Culicoidea</taxon>
        <taxon>Culicidae</taxon>
        <taxon>Anophelinae</taxon>
        <taxon>Anopheles</taxon>
        <taxon>culicifacies species complex</taxon>
    </lineage>
</organism>
<evidence type="ECO:0000256" key="1">
    <source>
        <dbReference type="ARBA" id="ARBA00004613"/>
    </source>
</evidence>
<keyword evidence="2" id="KW-0964">Secreted</keyword>
<evidence type="ECO:0000256" key="3">
    <source>
        <dbReference type="ARBA" id="ARBA00022559"/>
    </source>
</evidence>
<dbReference type="PROSITE" id="PS50292">
    <property type="entry name" value="PEROXIDASE_3"/>
    <property type="match status" value="1"/>
</dbReference>
<keyword evidence="13" id="KW-0472">Membrane</keyword>
<feature type="transmembrane region" description="Helical" evidence="13">
    <location>
        <begin position="82"/>
        <end position="104"/>
    </location>
</feature>
<dbReference type="EMBL" id="AXCM01002011">
    <property type="status" value="NOT_ANNOTATED_CDS"/>
    <property type="molecule type" value="Genomic_DNA"/>
</dbReference>
<dbReference type="InterPro" id="IPR019791">
    <property type="entry name" value="Haem_peroxidase_animal"/>
</dbReference>
<protein>
    <submittedName>
        <fullName evidence="14">Uncharacterized protein</fullName>
    </submittedName>
</protein>
<dbReference type="EnsemblMetazoa" id="ACUA020961-RA">
    <property type="protein sequence ID" value="ACUA020961-PA"/>
    <property type="gene ID" value="ACUA020961"/>
</dbReference>
<accession>A0A182ML74</accession>
<evidence type="ECO:0000256" key="6">
    <source>
        <dbReference type="ARBA" id="ARBA00022729"/>
    </source>
</evidence>
<dbReference type="STRING" id="139723.A0A182ML74"/>
<dbReference type="GO" id="GO:0006979">
    <property type="term" value="P:response to oxidative stress"/>
    <property type="evidence" value="ECO:0007669"/>
    <property type="project" value="InterPro"/>
</dbReference>
<evidence type="ECO:0000313" key="15">
    <source>
        <dbReference type="Proteomes" id="UP000075883"/>
    </source>
</evidence>
<evidence type="ECO:0000256" key="4">
    <source>
        <dbReference type="ARBA" id="ARBA00022617"/>
    </source>
</evidence>
<keyword evidence="10" id="KW-0325">Glycoprotein</keyword>
<dbReference type="FunFam" id="1.10.640.10:FF:000003">
    <property type="entry name" value="chorion peroxidase"/>
    <property type="match status" value="1"/>
</dbReference>